<evidence type="ECO:0000256" key="6">
    <source>
        <dbReference type="ARBA" id="ARBA00023002"/>
    </source>
</evidence>
<evidence type="ECO:0000256" key="10">
    <source>
        <dbReference type="SAM" id="MobiDB-lite"/>
    </source>
</evidence>
<dbReference type="InterPro" id="IPR045225">
    <property type="entry name" value="Uracil/uridine/allantoin_perm"/>
</dbReference>
<organism evidence="13 14">
    <name type="scientific">Aspergillus thermomutatus</name>
    <name type="common">Neosartorya pseudofischeri</name>
    <dbReference type="NCBI Taxonomy" id="41047"/>
    <lineage>
        <taxon>Eukaryota</taxon>
        <taxon>Fungi</taxon>
        <taxon>Dikarya</taxon>
        <taxon>Ascomycota</taxon>
        <taxon>Pezizomycotina</taxon>
        <taxon>Eurotiomycetes</taxon>
        <taxon>Eurotiomycetidae</taxon>
        <taxon>Eurotiales</taxon>
        <taxon>Aspergillaceae</taxon>
        <taxon>Aspergillus</taxon>
        <taxon>Aspergillus subgen. Fumigati</taxon>
    </lineage>
</organism>
<dbReference type="InterPro" id="IPR012681">
    <property type="entry name" value="NCS1"/>
</dbReference>
<keyword evidence="7 9" id="KW-0408">Iron</keyword>
<evidence type="ECO:0000256" key="9">
    <source>
        <dbReference type="PIRSR" id="PIRSR602401-1"/>
    </source>
</evidence>
<dbReference type="Pfam" id="PF12417">
    <property type="entry name" value="DUF3669"/>
    <property type="match status" value="1"/>
</dbReference>
<feature type="transmembrane region" description="Helical" evidence="11">
    <location>
        <begin position="74"/>
        <end position="93"/>
    </location>
</feature>
<dbReference type="Gene3D" id="1.10.4160.10">
    <property type="entry name" value="Hydantoin permease"/>
    <property type="match status" value="1"/>
</dbReference>
<feature type="transmembrane region" description="Helical" evidence="11">
    <location>
        <begin position="369"/>
        <end position="387"/>
    </location>
</feature>
<name>A0A397HDB6_ASPTH</name>
<comment type="similarity">
    <text evidence="2">Belongs to the purine-cytosine permease (2.A.39) family.</text>
</comment>
<keyword evidence="9" id="KW-0349">Heme</keyword>
<dbReference type="PANTHER" id="PTHR30618:SF2">
    <property type="entry name" value="ALLANTOIN PERMEASE-RELATED"/>
    <property type="match status" value="1"/>
</dbReference>
<dbReference type="PROSITE" id="PS00086">
    <property type="entry name" value="CYTOCHROME_P450"/>
    <property type="match status" value="1"/>
</dbReference>
<dbReference type="GO" id="GO:0004497">
    <property type="term" value="F:monooxygenase activity"/>
    <property type="evidence" value="ECO:0007669"/>
    <property type="project" value="InterPro"/>
</dbReference>
<feature type="transmembrane region" description="Helical" evidence="11">
    <location>
        <begin position="393"/>
        <end position="417"/>
    </location>
</feature>
<evidence type="ECO:0000256" key="8">
    <source>
        <dbReference type="ARBA" id="ARBA00023136"/>
    </source>
</evidence>
<feature type="region of interest" description="Disordered" evidence="10">
    <location>
        <begin position="526"/>
        <end position="546"/>
    </location>
</feature>
<accession>A0A397HDB6</accession>
<comment type="cofactor">
    <cofactor evidence="9">
        <name>heme</name>
        <dbReference type="ChEBI" id="CHEBI:30413"/>
    </cofactor>
</comment>
<feature type="transmembrane region" description="Helical" evidence="11">
    <location>
        <begin position="438"/>
        <end position="464"/>
    </location>
</feature>
<keyword evidence="8 11" id="KW-0472">Membrane</keyword>
<dbReference type="Proteomes" id="UP000215305">
    <property type="component" value="Unassembled WGS sequence"/>
</dbReference>
<dbReference type="Gene3D" id="1.10.630.10">
    <property type="entry name" value="Cytochrome P450"/>
    <property type="match status" value="1"/>
</dbReference>
<keyword evidence="6" id="KW-0560">Oxidoreductase</keyword>
<dbReference type="InterPro" id="IPR017972">
    <property type="entry name" value="Cyt_P450_CS"/>
</dbReference>
<dbReference type="Pfam" id="PF00067">
    <property type="entry name" value="p450"/>
    <property type="match status" value="1"/>
</dbReference>
<dbReference type="FunFam" id="1.10.4160.10:FF:000001">
    <property type="entry name" value="Uracil permease, putative"/>
    <property type="match status" value="1"/>
</dbReference>
<evidence type="ECO:0000256" key="3">
    <source>
        <dbReference type="ARBA" id="ARBA00022692"/>
    </source>
</evidence>
<dbReference type="GO" id="GO:0015205">
    <property type="term" value="F:nucleobase transmembrane transporter activity"/>
    <property type="evidence" value="ECO:0007669"/>
    <property type="project" value="TreeGrafter"/>
</dbReference>
<dbReference type="VEuPathDB" id="FungiDB:CDV56_105428"/>
<dbReference type="GO" id="GO:0020037">
    <property type="term" value="F:heme binding"/>
    <property type="evidence" value="ECO:0007669"/>
    <property type="project" value="InterPro"/>
</dbReference>
<dbReference type="EMBL" id="NKHU02000059">
    <property type="protein sequence ID" value="RHZ59584.1"/>
    <property type="molecule type" value="Genomic_DNA"/>
</dbReference>
<dbReference type="GO" id="GO:0005506">
    <property type="term" value="F:iron ion binding"/>
    <property type="evidence" value="ECO:0007669"/>
    <property type="project" value="InterPro"/>
</dbReference>
<dbReference type="GO" id="GO:0005886">
    <property type="term" value="C:plasma membrane"/>
    <property type="evidence" value="ECO:0007669"/>
    <property type="project" value="TreeGrafter"/>
</dbReference>
<feature type="transmembrane region" description="Helical" evidence="11">
    <location>
        <begin position="238"/>
        <end position="257"/>
    </location>
</feature>
<dbReference type="InterPro" id="IPR022137">
    <property type="entry name" value="Znf_prot_DUF3669"/>
</dbReference>
<proteinExistence type="inferred from homology"/>
<feature type="transmembrane region" description="Helical" evidence="11">
    <location>
        <begin position="43"/>
        <end position="62"/>
    </location>
</feature>
<dbReference type="OrthoDB" id="2018619at2759"/>
<feature type="transmembrane region" description="Helical" evidence="11">
    <location>
        <begin position="198"/>
        <end position="218"/>
    </location>
</feature>
<dbReference type="GO" id="GO:0044283">
    <property type="term" value="P:small molecule biosynthetic process"/>
    <property type="evidence" value="ECO:0007669"/>
    <property type="project" value="UniProtKB-ARBA"/>
</dbReference>
<dbReference type="PRINTS" id="PR00385">
    <property type="entry name" value="P450"/>
</dbReference>
<evidence type="ECO:0000256" key="2">
    <source>
        <dbReference type="ARBA" id="ARBA00008974"/>
    </source>
</evidence>
<sequence length="1415" mass="157686">MARIRRWVEKLKVSSEPGLSNAQLMLTNEDLRPVDPDRRQWKWFNFIAFWIADSLNINTWMISSSMIVDGLSWWQSWICVWIGYFIAATFVCLTGRIGAKYHVPFPVAVRSSFGIWGSFWPVLNRAVMAVIWYGVQSYIGGQCVTLMIEAIWPSYAHLHNSLSASAGVDTKNFVSFFLFWLLSLPALWFPIHKIRHLFTVKAIYSPIAAIAFFAWSIARAHGIGPVVHQPATVHGSTLAWAIVKAIMSCLGNFAALIMNDPDFSRFARKPKDALWSQLLTIPIGFGITSFIGIIASSASAVIYNTDPVWNPLDLLGMFLDGASSVERFGIFVIATGFALAQLGTNISANSVSAGTDLTALLPRYLNIRRGSYICAAIGLAMCPWNLVSSSNQFTTYLSAYSIFLSAIAGPMICDYYLNRKGYLQVKDLYSARKDGAYYFVFGFSWHAYASYLSGILVNIVGFAGAVGRTVPVGAQYIYNINYFSGFFVSAVMYYILTRVFPVPATSDRWNEMDSDDEVAYGQEVDSDDMHAPGEVSSLDKGSDSDQKGAKIASGAMHLVIFLSISGLAVSDLENSKCILSTIAEDGSSRGGMKEKAKPPRYRRIGAGACGTVWASSERGPAYKREDGGLARSLRNDYEKHQRILHSLDESWWTEHLSRFPEGYSPCNVIHSQRVFPFPKASRELLVAKYCPSDLVAEILASEMNEDCLVRPYLGRRRTQVHQPARASRFKAFSLRNYPLHIDQMEELGIPGQDMRGYAEAMAETLAIMHWAVQIDANDVEFVLAPPGGEKGEWENVLGEHAMWVLDFDLCRDMSMDKAGVEQAVVAFWKNDPFYPRPEGESFLWQAFREKYLSTSQRIVGDRPGDRRLELSKLFVDSSVLIVISHPNGTAAVDSPLRSTLIPRDTMSLAKILVSLTLAAFITHVVYLCYFHPLARYPGPWLARFTNAWRLVAFFSGQHHLIEQHLHARYGRVVRVAPNWLSFSGLDDFEAIYGFNKAIEKNEFYDFGRNRGSRPESIFAAKTEASHRVKKKKVVGPALTSTRIAIYKPVIDKHVGILLARLKSRLTGSLLDGRNNGTTEVNMAPIVHQFTLDTMLELVFGPSLAAHPYTDTPAGEGVCSNLRVMTKMAWSFSLWPAFGWLMNTRPIDAMLRRPIYNKQGVLTGMAGLMGVAMPKLLRNPQQVVASPQPSIVRSWLEVPQDDANRMTPAEVASESSNLIIAGPGSTAAALTAVIFHLGTKEGQTWQEKIRGQVRASKGLDLWPSSPELQAVIKETLRLASPFPTAFPRVIRPGAETAIPSLPAPLPVGTMVSANTFVLGRSRELWGNDADEWEPQRWLGSEQQRREIETKFVAFSKGSRSCVGRELALLVLAQAVIGIIQQWRFRSKGELRGKSLLEMQYDECWIELEPLDMSLSE</sequence>
<feature type="transmembrane region" description="Helical" evidence="11">
    <location>
        <begin position="476"/>
        <end position="496"/>
    </location>
</feature>
<reference evidence="13" key="1">
    <citation type="submission" date="2018-08" db="EMBL/GenBank/DDBJ databases">
        <title>Draft genome sequence of azole-resistant Aspergillus thermomutatus (Neosartorya pseudofischeri) strain HMR AF 39, isolated from a human nasal aspirate.</title>
        <authorList>
            <person name="Parent-Michaud M."/>
            <person name="Dufresne P.J."/>
            <person name="Fournier E."/>
            <person name="Martineau C."/>
            <person name="Moreira S."/>
            <person name="Perkins V."/>
            <person name="De Repentigny L."/>
            <person name="Dufresne S.F."/>
        </authorList>
    </citation>
    <scope>NUCLEOTIDE SEQUENCE [LARGE SCALE GENOMIC DNA]</scope>
    <source>
        <strain evidence="13">HMR AF 39</strain>
    </source>
</reference>
<gene>
    <name evidence="13" type="ORF">CDV56_105428</name>
</gene>
<evidence type="ECO:0000313" key="13">
    <source>
        <dbReference type="EMBL" id="RHZ59584.1"/>
    </source>
</evidence>
<dbReference type="InterPro" id="IPR001128">
    <property type="entry name" value="Cyt_P450"/>
</dbReference>
<keyword evidence="4 9" id="KW-0479">Metal-binding</keyword>
<evidence type="ECO:0000256" key="7">
    <source>
        <dbReference type="ARBA" id="ARBA00023004"/>
    </source>
</evidence>
<dbReference type="PRINTS" id="PR00463">
    <property type="entry name" value="EP450I"/>
</dbReference>
<feature type="domain" description="DUF3669" evidence="12">
    <location>
        <begin position="802"/>
        <end position="861"/>
    </location>
</feature>
<comment type="caution">
    <text evidence="13">The sequence shown here is derived from an EMBL/GenBank/DDBJ whole genome shotgun (WGS) entry which is preliminary data.</text>
</comment>
<feature type="transmembrane region" description="Helical" evidence="11">
    <location>
        <begin position="328"/>
        <end position="348"/>
    </location>
</feature>
<dbReference type="SUPFAM" id="SSF48264">
    <property type="entry name" value="Cytochrome P450"/>
    <property type="match status" value="1"/>
</dbReference>
<feature type="binding site" description="axial binding residue" evidence="9">
    <location>
        <position position="1360"/>
    </location>
    <ligand>
        <name>heme</name>
        <dbReference type="ChEBI" id="CHEBI:30413"/>
    </ligand>
    <ligandPart>
        <name>Fe</name>
        <dbReference type="ChEBI" id="CHEBI:18248"/>
    </ligandPart>
</feature>
<feature type="transmembrane region" description="Helical" evidence="11">
    <location>
        <begin position="278"/>
        <end position="303"/>
    </location>
</feature>
<protein>
    <recommendedName>
        <fullName evidence="12">DUF3669 domain-containing protein</fullName>
    </recommendedName>
</protein>
<keyword evidence="5 11" id="KW-1133">Transmembrane helix</keyword>
<dbReference type="CDD" id="cd11482">
    <property type="entry name" value="SLC-NCS1sbd_NRT1-like"/>
    <property type="match status" value="1"/>
</dbReference>
<dbReference type="InterPro" id="IPR001248">
    <property type="entry name" value="Pur-cyt_permease"/>
</dbReference>
<evidence type="ECO:0000259" key="12">
    <source>
        <dbReference type="Pfam" id="PF12417"/>
    </source>
</evidence>
<keyword evidence="3 11" id="KW-0812">Transmembrane</keyword>
<dbReference type="RefSeq" id="XP_026615788.1">
    <property type="nucleotide sequence ID" value="XM_026759047.1"/>
</dbReference>
<dbReference type="PANTHER" id="PTHR30618">
    <property type="entry name" value="NCS1 FAMILY PURINE/PYRIMIDINE TRANSPORTER"/>
    <property type="match status" value="1"/>
</dbReference>
<feature type="transmembrane region" description="Helical" evidence="11">
    <location>
        <begin position="173"/>
        <end position="191"/>
    </location>
</feature>
<feature type="transmembrane region" description="Helical" evidence="11">
    <location>
        <begin position="907"/>
        <end position="927"/>
    </location>
</feature>
<evidence type="ECO:0000313" key="14">
    <source>
        <dbReference type="Proteomes" id="UP000215305"/>
    </source>
</evidence>
<dbReference type="STRING" id="41047.A0A397HDB6"/>
<comment type="subcellular location">
    <subcellularLocation>
        <location evidence="1">Membrane</location>
        <topology evidence="1">Multi-pass membrane protein</topology>
    </subcellularLocation>
</comment>
<evidence type="ECO:0000256" key="4">
    <source>
        <dbReference type="ARBA" id="ARBA00022723"/>
    </source>
</evidence>
<dbReference type="NCBIfam" id="TIGR00800">
    <property type="entry name" value="ncs1"/>
    <property type="match status" value="1"/>
</dbReference>
<keyword evidence="14" id="KW-1185">Reference proteome</keyword>
<dbReference type="GO" id="GO:0016705">
    <property type="term" value="F:oxidoreductase activity, acting on paired donors, with incorporation or reduction of molecular oxygen"/>
    <property type="evidence" value="ECO:0007669"/>
    <property type="project" value="InterPro"/>
</dbReference>
<dbReference type="InterPro" id="IPR002401">
    <property type="entry name" value="Cyt_P450_E_grp-I"/>
</dbReference>
<evidence type="ECO:0000256" key="11">
    <source>
        <dbReference type="SAM" id="Phobius"/>
    </source>
</evidence>
<evidence type="ECO:0000256" key="1">
    <source>
        <dbReference type="ARBA" id="ARBA00004141"/>
    </source>
</evidence>
<dbReference type="GeneID" id="38127402"/>
<evidence type="ECO:0000256" key="5">
    <source>
        <dbReference type="ARBA" id="ARBA00022989"/>
    </source>
</evidence>
<dbReference type="Pfam" id="PF02133">
    <property type="entry name" value="Transp_cyt_pur"/>
    <property type="match status" value="1"/>
</dbReference>
<dbReference type="InterPro" id="IPR036396">
    <property type="entry name" value="Cyt_P450_sf"/>
</dbReference>